<reference evidence="2 3" key="1">
    <citation type="submission" date="2015-10" db="EMBL/GenBank/DDBJ databases">
        <title>Draft genome sequence of Streptomyces sp. RV15, isolated from a marine sponge.</title>
        <authorList>
            <person name="Ruckert C."/>
            <person name="Abdelmohsen U.R."/>
            <person name="Winkler A."/>
            <person name="Hentschel U."/>
            <person name="Kalinowski J."/>
            <person name="Kampfer P."/>
            <person name="Glaeser S."/>
        </authorList>
    </citation>
    <scope>NUCLEOTIDE SEQUENCE [LARGE SCALE GENOMIC DNA]</scope>
    <source>
        <strain evidence="2 3">RV15</strain>
    </source>
</reference>
<dbReference type="OrthoDB" id="529448at2"/>
<comment type="caution">
    <text evidence="2">The sequence shown here is derived from an EMBL/GenBank/DDBJ whole genome shotgun (WGS) entry which is preliminary data.</text>
</comment>
<organism evidence="2 3">
    <name type="scientific">Streptomyces dysideae</name>
    <dbReference type="NCBI Taxonomy" id="909626"/>
    <lineage>
        <taxon>Bacteria</taxon>
        <taxon>Bacillati</taxon>
        <taxon>Actinomycetota</taxon>
        <taxon>Actinomycetes</taxon>
        <taxon>Kitasatosporales</taxon>
        <taxon>Streptomycetaceae</taxon>
        <taxon>Streptomyces</taxon>
    </lineage>
</organism>
<keyword evidence="1" id="KW-0472">Membrane</keyword>
<feature type="transmembrane region" description="Helical" evidence="1">
    <location>
        <begin position="44"/>
        <end position="61"/>
    </location>
</feature>
<evidence type="ECO:0000313" key="2">
    <source>
        <dbReference type="EMBL" id="KUO19799.1"/>
    </source>
</evidence>
<dbReference type="EMBL" id="LMXB01000048">
    <property type="protein sequence ID" value="KUO19799.1"/>
    <property type="molecule type" value="Genomic_DNA"/>
</dbReference>
<evidence type="ECO:0000256" key="1">
    <source>
        <dbReference type="SAM" id="Phobius"/>
    </source>
</evidence>
<dbReference type="STRING" id="909626.AQJ91_18545"/>
<dbReference type="RefSeq" id="WP_067022468.1">
    <property type="nucleotide sequence ID" value="NZ_KQ949084.1"/>
</dbReference>
<gene>
    <name evidence="2" type="ORF">AQJ91_18545</name>
</gene>
<sequence>MFAWPRLWLVLNESEQNTLRAARTELDAAVAVAGWGVLIVLPGLWWWPALFVAAGVFAAGLRRTRAAVDTMAHLTEAAFDVRGALLARELGFGVPEGPLPPDVGAQVTVHLPKHA</sequence>
<keyword evidence="3" id="KW-1185">Reference proteome</keyword>
<dbReference type="Proteomes" id="UP000053260">
    <property type="component" value="Unassembled WGS sequence"/>
</dbReference>
<name>A0A101UZQ1_9ACTN</name>
<keyword evidence="1" id="KW-1133">Transmembrane helix</keyword>
<dbReference type="AlphaFoldDB" id="A0A101UZQ1"/>
<proteinExistence type="predicted"/>
<protein>
    <submittedName>
        <fullName evidence="2">Uncharacterized protein</fullName>
    </submittedName>
</protein>
<evidence type="ECO:0000313" key="3">
    <source>
        <dbReference type="Proteomes" id="UP000053260"/>
    </source>
</evidence>
<keyword evidence="1" id="KW-0812">Transmembrane</keyword>
<accession>A0A101UZQ1</accession>